<feature type="transmembrane region" description="Helical" evidence="2">
    <location>
        <begin position="134"/>
        <end position="152"/>
    </location>
</feature>
<keyword evidence="2" id="KW-0472">Membrane</keyword>
<keyword evidence="2" id="KW-0812">Transmembrane</keyword>
<dbReference type="AlphaFoldDB" id="A0AAD4GVV0"/>
<accession>A0AAD4GVV0</accession>
<evidence type="ECO:0000313" key="3">
    <source>
        <dbReference type="EMBL" id="KAF9891176.1"/>
    </source>
</evidence>
<keyword evidence="2" id="KW-1133">Transmembrane helix</keyword>
<sequence>MWFLILKLFKIGFKEAKKHKANKRANPEDPNFTMQQQPEVSTFAPPQSKSSKAKFLLQMALRVLQFALGVAVIGLYGGTLNTAREDNSAPPSQWVYAVVVGFLGASTALVYLVLGMVMKSRPLGARQGTHLPLFLWESVLCVLLLVLFGLFGKMYIGVYGEKDGVDVKKMRRAVWVDLVMLVVWVGTAFWAGLRWWKGAKGADDGESQAGKGDLEMGEK</sequence>
<gene>
    <name evidence="3" type="ORF">FE257_004740</name>
</gene>
<reference evidence="3" key="1">
    <citation type="journal article" date="2019" name="Beilstein J. Org. Chem.">
        <title>Nanangenines: drimane sesquiterpenoids as the dominant metabolite cohort of a novel Australian fungus, Aspergillus nanangensis.</title>
        <authorList>
            <person name="Lacey H.J."/>
            <person name="Gilchrist C.L.M."/>
            <person name="Crombie A."/>
            <person name="Kalaitzis J.A."/>
            <person name="Vuong D."/>
            <person name="Rutledge P.J."/>
            <person name="Turner P."/>
            <person name="Pitt J.I."/>
            <person name="Lacey E."/>
            <person name="Chooi Y.H."/>
            <person name="Piggott A.M."/>
        </authorList>
    </citation>
    <scope>NUCLEOTIDE SEQUENCE</scope>
    <source>
        <strain evidence="3">MST-FP2251</strain>
    </source>
</reference>
<evidence type="ECO:0000256" key="1">
    <source>
        <dbReference type="SAM" id="MobiDB-lite"/>
    </source>
</evidence>
<evidence type="ECO:0000256" key="2">
    <source>
        <dbReference type="SAM" id="Phobius"/>
    </source>
</evidence>
<organism evidence="3 4">
    <name type="scientific">Aspergillus nanangensis</name>
    <dbReference type="NCBI Taxonomy" id="2582783"/>
    <lineage>
        <taxon>Eukaryota</taxon>
        <taxon>Fungi</taxon>
        <taxon>Dikarya</taxon>
        <taxon>Ascomycota</taxon>
        <taxon>Pezizomycotina</taxon>
        <taxon>Eurotiomycetes</taxon>
        <taxon>Eurotiomycetidae</taxon>
        <taxon>Eurotiales</taxon>
        <taxon>Aspergillaceae</taxon>
        <taxon>Aspergillus</taxon>
        <taxon>Aspergillus subgen. Circumdati</taxon>
    </lineage>
</organism>
<dbReference type="PANTHER" id="PTHR42083:SF1">
    <property type="entry name" value="MARVEL DOMAIN-CONTAINING PROTEIN"/>
    <property type="match status" value="1"/>
</dbReference>
<evidence type="ECO:0008006" key="5">
    <source>
        <dbReference type="Google" id="ProtNLM"/>
    </source>
</evidence>
<dbReference type="PANTHER" id="PTHR42083">
    <property type="entry name" value="MARVEL DOMAIN-CONTAINING PROTEIN"/>
    <property type="match status" value="1"/>
</dbReference>
<feature type="region of interest" description="Disordered" evidence="1">
    <location>
        <begin position="200"/>
        <end position="219"/>
    </location>
</feature>
<feature type="transmembrane region" description="Helical" evidence="2">
    <location>
        <begin position="172"/>
        <end position="193"/>
    </location>
</feature>
<comment type="caution">
    <text evidence="3">The sequence shown here is derived from an EMBL/GenBank/DDBJ whole genome shotgun (WGS) entry which is preliminary data.</text>
</comment>
<dbReference type="Proteomes" id="UP001194746">
    <property type="component" value="Unassembled WGS sequence"/>
</dbReference>
<evidence type="ECO:0000313" key="4">
    <source>
        <dbReference type="Proteomes" id="UP001194746"/>
    </source>
</evidence>
<keyword evidence="4" id="KW-1185">Reference proteome</keyword>
<reference evidence="3" key="2">
    <citation type="submission" date="2020-02" db="EMBL/GenBank/DDBJ databases">
        <authorList>
            <person name="Gilchrist C.L.M."/>
            <person name="Chooi Y.-H."/>
        </authorList>
    </citation>
    <scope>NUCLEOTIDE SEQUENCE</scope>
    <source>
        <strain evidence="3">MST-FP2251</strain>
    </source>
</reference>
<feature type="transmembrane region" description="Helical" evidence="2">
    <location>
        <begin position="94"/>
        <end position="114"/>
    </location>
</feature>
<feature type="transmembrane region" description="Helical" evidence="2">
    <location>
        <begin position="59"/>
        <end position="79"/>
    </location>
</feature>
<proteinExistence type="predicted"/>
<protein>
    <recommendedName>
        <fullName evidence="5">MARVEL domain-containing protein</fullName>
    </recommendedName>
</protein>
<name>A0AAD4GVV0_ASPNN</name>
<dbReference type="EMBL" id="VCAU01000020">
    <property type="protein sequence ID" value="KAF9891176.1"/>
    <property type="molecule type" value="Genomic_DNA"/>
</dbReference>